<keyword evidence="4" id="KW-1185">Reference proteome</keyword>
<keyword evidence="2" id="KW-0812">Transmembrane</keyword>
<keyword evidence="2" id="KW-0472">Membrane</keyword>
<name>A0A5N4AGC1_PHOPY</name>
<comment type="caution">
    <text evidence="3">The sequence shown here is derived from an EMBL/GenBank/DDBJ whole genome shotgun (WGS) entry which is preliminary data.</text>
</comment>
<reference evidence="3 4" key="1">
    <citation type="journal article" date="2018" name="Elife">
        <title>Firefly genomes illuminate parallel origins of bioluminescence in beetles.</title>
        <authorList>
            <person name="Fallon T.R."/>
            <person name="Lower S.E."/>
            <person name="Chang C.H."/>
            <person name="Bessho-Uehara M."/>
            <person name="Martin G.J."/>
            <person name="Bewick A.J."/>
            <person name="Behringer M."/>
            <person name="Debat H.J."/>
            <person name="Wong I."/>
            <person name="Day J.C."/>
            <person name="Suvorov A."/>
            <person name="Silva C.J."/>
            <person name="Stanger-Hall K.F."/>
            <person name="Hall D.W."/>
            <person name="Schmitz R.J."/>
            <person name="Nelson D.R."/>
            <person name="Lewis S.M."/>
            <person name="Shigenobu S."/>
            <person name="Bybee S.M."/>
            <person name="Larracuente A.M."/>
            <person name="Oba Y."/>
            <person name="Weng J.K."/>
        </authorList>
    </citation>
    <scope>NUCLEOTIDE SEQUENCE [LARGE SCALE GENOMIC DNA]</scope>
    <source>
        <strain evidence="3">1611_PpyrPB1</strain>
        <tissue evidence="3">Whole body</tissue>
    </source>
</reference>
<dbReference type="EMBL" id="VVIM01000007">
    <property type="protein sequence ID" value="KAB0796400.1"/>
    <property type="molecule type" value="Genomic_DNA"/>
</dbReference>
<proteinExistence type="predicted"/>
<evidence type="ECO:0000256" key="2">
    <source>
        <dbReference type="SAM" id="Phobius"/>
    </source>
</evidence>
<evidence type="ECO:0000313" key="3">
    <source>
        <dbReference type="EMBL" id="KAB0796400.1"/>
    </source>
</evidence>
<sequence length="502" mass="57529">MKKDSNCELNSSESWTLVLSDSVALRQGDTPADPEVIRLHEKGNPVMDNVEEPAEQTESFPIKRRRVSSKRTAEQTMHLCVISALLIFLGLFVLGLQISKRNAVVGEELDHKVRGNFTRVFRNRTDSLDNKGTCPNLGYRPLTLSYAKNRNPSLHSEGFPNFKTFQKPPTEARSKKMVFAPDHHSKAIFVTKETLNDLVSSLHFTYGVIHLQECFIAVIIARFIYSNLKRIFQTEALKRRTRALKEFRKTVSSNISSHATTTSDGPFHVAQQCASNEKESYYLDSLKHQHEEQMASLRTKRERQRRSIEALISGHRSRVDDAPRDAPNNLKVDHIEMKINCYKRVVSYYSKREQYLEEKMKFIDDVSKSVKEIMRIVSNTSTKEFGKSVMTNLLDDAIQVFPEEDQLKTLRSTVSVTNLKDNLSSPDMTTTSDADDGQRAETSAAEVKTDDVYARVFGKKGNEIRKRDAAFWGLNVYPKKVCRQSRVTRSSRSRRPRRRVRE</sequence>
<dbReference type="InParanoid" id="A0A5N4AGC1"/>
<evidence type="ECO:0000256" key="1">
    <source>
        <dbReference type="SAM" id="MobiDB-lite"/>
    </source>
</evidence>
<evidence type="ECO:0000313" key="4">
    <source>
        <dbReference type="Proteomes" id="UP000327044"/>
    </source>
</evidence>
<feature type="transmembrane region" description="Helical" evidence="2">
    <location>
        <begin position="76"/>
        <end position="98"/>
    </location>
</feature>
<feature type="compositionally biased region" description="Polar residues" evidence="1">
    <location>
        <begin position="420"/>
        <end position="432"/>
    </location>
</feature>
<dbReference type="Proteomes" id="UP000327044">
    <property type="component" value="Unassembled WGS sequence"/>
</dbReference>
<organism evidence="3 4">
    <name type="scientific">Photinus pyralis</name>
    <name type="common">Common eastern firefly</name>
    <name type="synonym">Lampyris pyralis</name>
    <dbReference type="NCBI Taxonomy" id="7054"/>
    <lineage>
        <taxon>Eukaryota</taxon>
        <taxon>Metazoa</taxon>
        <taxon>Ecdysozoa</taxon>
        <taxon>Arthropoda</taxon>
        <taxon>Hexapoda</taxon>
        <taxon>Insecta</taxon>
        <taxon>Pterygota</taxon>
        <taxon>Neoptera</taxon>
        <taxon>Endopterygota</taxon>
        <taxon>Coleoptera</taxon>
        <taxon>Polyphaga</taxon>
        <taxon>Elateriformia</taxon>
        <taxon>Elateroidea</taxon>
        <taxon>Lampyridae</taxon>
        <taxon>Lampyrinae</taxon>
        <taxon>Photinus</taxon>
    </lineage>
</organism>
<protein>
    <submittedName>
        <fullName evidence="3">Uncharacterized protein</fullName>
    </submittedName>
</protein>
<gene>
    <name evidence="3" type="ORF">PPYR_10461</name>
</gene>
<feature type="region of interest" description="Disordered" evidence="1">
    <location>
        <begin position="420"/>
        <end position="445"/>
    </location>
</feature>
<dbReference type="AlphaFoldDB" id="A0A5N4AGC1"/>
<keyword evidence="2" id="KW-1133">Transmembrane helix</keyword>
<accession>A0A5N4AGC1</accession>